<accession>A0A382B3S6</accession>
<dbReference type="PANTHER" id="PTHR43357">
    <property type="entry name" value="INNER MEMBRANE ABC TRANSPORTER PERMEASE PROTEIN YDCV"/>
    <property type="match status" value="1"/>
</dbReference>
<evidence type="ECO:0000256" key="3">
    <source>
        <dbReference type="ARBA" id="ARBA00022475"/>
    </source>
</evidence>
<feature type="transmembrane region" description="Helical" evidence="8">
    <location>
        <begin position="313"/>
        <end position="335"/>
    </location>
</feature>
<protein>
    <recommendedName>
        <fullName evidence="9">ABC transmembrane type-1 domain-containing protein</fullName>
    </recommendedName>
</protein>
<dbReference type="InterPro" id="IPR035906">
    <property type="entry name" value="MetI-like_sf"/>
</dbReference>
<dbReference type="GO" id="GO:0055085">
    <property type="term" value="P:transmembrane transport"/>
    <property type="evidence" value="ECO:0007669"/>
    <property type="project" value="InterPro"/>
</dbReference>
<dbReference type="PROSITE" id="PS50928">
    <property type="entry name" value="ABC_TM1"/>
    <property type="match status" value="1"/>
</dbReference>
<dbReference type="PANTHER" id="PTHR43357:SF3">
    <property type="entry name" value="FE(3+)-TRANSPORT SYSTEM PERMEASE PROTEIN FBPB 2"/>
    <property type="match status" value="1"/>
</dbReference>
<dbReference type="GO" id="GO:0005886">
    <property type="term" value="C:plasma membrane"/>
    <property type="evidence" value="ECO:0007669"/>
    <property type="project" value="UniProtKB-SubCell"/>
</dbReference>
<evidence type="ECO:0000256" key="8">
    <source>
        <dbReference type="SAM" id="Phobius"/>
    </source>
</evidence>
<feature type="transmembrane region" description="Helical" evidence="8">
    <location>
        <begin position="78"/>
        <end position="100"/>
    </location>
</feature>
<dbReference type="Gene3D" id="1.10.3720.10">
    <property type="entry name" value="MetI-like"/>
    <property type="match status" value="1"/>
</dbReference>
<dbReference type="CDD" id="cd06261">
    <property type="entry name" value="TM_PBP2"/>
    <property type="match status" value="1"/>
</dbReference>
<keyword evidence="4" id="KW-0997">Cell inner membrane</keyword>
<feature type="transmembrane region" description="Helical" evidence="8">
    <location>
        <begin position="199"/>
        <end position="220"/>
    </location>
</feature>
<keyword evidence="2" id="KW-0813">Transport</keyword>
<feature type="domain" description="ABC transmembrane type-1" evidence="9">
    <location>
        <begin position="125"/>
        <end position="331"/>
    </location>
</feature>
<feature type="transmembrane region" description="Helical" evidence="8">
    <location>
        <begin position="120"/>
        <end position="146"/>
    </location>
</feature>
<keyword evidence="3" id="KW-1003">Cell membrane</keyword>
<keyword evidence="6 8" id="KW-1133">Transmembrane helix</keyword>
<evidence type="ECO:0000256" key="7">
    <source>
        <dbReference type="ARBA" id="ARBA00023136"/>
    </source>
</evidence>
<organism evidence="10">
    <name type="scientific">marine metagenome</name>
    <dbReference type="NCBI Taxonomy" id="408172"/>
    <lineage>
        <taxon>unclassified sequences</taxon>
        <taxon>metagenomes</taxon>
        <taxon>ecological metagenomes</taxon>
    </lineage>
</organism>
<dbReference type="InterPro" id="IPR000515">
    <property type="entry name" value="MetI-like"/>
</dbReference>
<gene>
    <name evidence="10" type="ORF">METZ01_LOCUS161259</name>
</gene>
<dbReference type="EMBL" id="UINC01028065">
    <property type="protein sequence ID" value="SVB08405.1"/>
    <property type="molecule type" value="Genomic_DNA"/>
</dbReference>
<dbReference type="SUPFAM" id="SSF161098">
    <property type="entry name" value="MetI-like"/>
    <property type="match status" value="2"/>
</dbReference>
<evidence type="ECO:0000256" key="2">
    <source>
        <dbReference type="ARBA" id="ARBA00022448"/>
    </source>
</evidence>
<evidence type="ECO:0000313" key="10">
    <source>
        <dbReference type="EMBL" id="SVB08405.1"/>
    </source>
</evidence>
<evidence type="ECO:0000259" key="9">
    <source>
        <dbReference type="PROSITE" id="PS50928"/>
    </source>
</evidence>
<evidence type="ECO:0000256" key="4">
    <source>
        <dbReference type="ARBA" id="ARBA00022519"/>
    </source>
</evidence>
<dbReference type="AlphaFoldDB" id="A0A382B3S6"/>
<sequence length="350" mass="37649">MMETLNDFGTVDLFGVQTLTLGIFDVWLNMNNVGGAAQIAVVMLTLIALLIAIERFARRRKKFHQTSQRYKRLASRNLTMGSAFLASIACTLPILLGFIVPFSVLIRDATGYFNDALDGVFLISVWNSLSLAGLASVLAVSIGVLLAYGMRLNGWGIFAAITRFASLGYAIPGAVLAIGIFIPMGLLDNSIDEFMRNKFGISTGLLLSGSIAALTFAYVVRFLALSLGAVEVSLGRITNNIDGVAKTLGASHGTILWRIHLPMIRASLLTGAILVFVDVMKELPMTVIMRPFNFETLATQVYQFSAAEQFEQAAPAALAIVASGIIPVILLSIAITKVNFGRRDPLGVNV</sequence>
<keyword evidence="7 8" id="KW-0472">Membrane</keyword>
<dbReference type="Pfam" id="PF00528">
    <property type="entry name" value="BPD_transp_1"/>
    <property type="match status" value="1"/>
</dbReference>
<evidence type="ECO:0000256" key="5">
    <source>
        <dbReference type="ARBA" id="ARBA00022692"/>
    </source>
</evidence>
<reference evidence="10" key="1">
    <citation type="submission" date="2018-05" db="EMBL/GenBank/DDBJ databases">
        <authorList>
            <person name="Lanie J.A."/>
            <person name="Ng W.-L."/>
            <person name="Kazmierczak K.M."/>
            <person name="Andrzejewski T.M."/>
            <person name="Davidsen T.M."/>
            <person name="Wayne K.J."/>
            <person name="Tettelin H."/>
            <person name="Glass J.I."/>
            <person name="Rusch D."/>
            <person name="Podicherti R."/>
            <person name="Tsui H.-C.T."/>
            <person name="Winkler M.E."/>
        </authorList>
    </citation>
    <scope>NUCLEOTIDE SEQUENCE</scope>
</reference>
<feature type="transmembrane region" description="Helical" evidence="8">
    <location>
        <begin position="255"/>
        <end position="277"/>
    </location>
</feature>
<feature type="transmembrane region" description="Helical" evidence="8">
    <location>
        <begin position="36"/>
        <end position="57"/>
    </location>
</feature>
<comment type="subcellular location">
    <subcellularLocation>
        <location evidence="1">Cell inner membrane</location>
        <topology evidence="1">Multi-pass membrane protein</topology>
    </subcellularLocation>
</comment>
<evidence type="ECO:0000256" key="1">
    <source>
        <dbReference type="ARBA" id="ARBA00004429"/>
    </source>
</evidence>
<keyword evidence="5 8" id="KW-0812">Transmembrane</keyword>
<name>A0A382B3S6_9ZZZZ</name>
<feature type="transmembrane region" description="Helical" evidence="8">
    <location>
        <begin position="167"/>
        <end position="187"/>
    </location>
</feature>
<evidence type="ECO:0000256" key="6">
    <source>
        <dbReference type="ARBA" id="ARBA00022989"/>
    </source>
</evidence>
<proteinExistence type="predicted"/>